<proteinExistence type="predicted"/>
<dbReference type="AlphaFoldDB" id="A0A0C5VNN6"/>
<protein>
    <submittedName>
        <fullName evidence="1">Uncharacterized protein</fullName>
    </submittedName>
</protein>
<accession>A0A0C5VNN6</accession>
<sequence length="44" mass="4824">MINGATNHWIFFSEQAQQATRHSGTLSGVTGDILNVLIEMLQHG</sequence>
<gene>
    <name evidence="1" type="ORF">YC6258_04243</name>
</gene>
<dbReference type="EMBL" id="CP007142">
    <property type="protein sequence ID" value="AJQ96277.1"/>
    <property type="molecule type" value="Genomic_DNA"/>
</dbReference>
<keyword evidence="2" id="KW-1185">Reference proteome</keyword>
<organism evidence="1 2">
    <name type="scientific">Gynuella sunshinyii YC6258</name>
    <dbReference type="NCBI Taxonomy" id="1445510"/>
    <lineage>
        <taxon>Bacteria</taxon>
        <taxon>Pseudomonadati</taxon>
        <taxon>Pseudomonadota</taxon>
        <taxon>Gammaproteobacteria</taxon>
        <taxon>Oceanospirillales</taxon>
        <taxon>Saccharospirillaceae</taxon>
        <taxon>Gynuella</taxon>
    </lineage>
</organism>
<name>A0A0C5VNN6_9GAMM</name>
<dbReference type="STRING" id="1445510.YC6258_04243"/>
<dbReference type="HOGENOM" id="CLU_3216901_0_0_6"/>
<dbReference type="KEGG" id="gsn:YC6258_04243"/>
<dbReference type="Proteomes" id="UP000032266">
    <property type="component" value="Chromosome"/>
</dbReference>
<reference evidence="1 2" key="1">
    <citation type="submission" date="2014-01" db="EMBL/GenBank/DDBJ databases">
        <title>Full genme sequencing of cellulolytic bacterium Gynuella sunshinyii YC6258T gen. nov., sp. nov.</title>
        <authorList>
            <person name="Khan H."/>
            <person name="Chung E.J."/>
            <person name="Chung Y.R."/>
        </authorList>
    </citation>
    <scope>NUCLEOTIDE SEQUENCE [LARGE SCALE GENOMIC DNA]</scope>
    <source>
        <strain evidence="1 2">YC6258</strain>
    </source>
</reference>
<evidence type="ECO:0000313" key="2">
    <source>
        <dbReference type="Proteomes" id="UP000032266"/>
    </source>
</evidence>
<evidence type="ECO:0000313" key="1">
    <source>
        <dbReference type="EMBL" id="AJQ96277.1"/>
    </source>
</evidence>